<dbReference type="Proteomes" id="UP000000740">
    <property type="component" value="Chromosome 2"/>
</dbReference>
<evidence type="ECO:0008006" key="4">
    <source>
        <dbReference type="Google" id="ProtNLM"/>
    </source>
</evidence>
<name>B9LVX0_HALLT</name>
<evidence type="ECO:0000313" key="3">
    <source>
        <dbReference type="Proteomes" id="UP000000740"/>
    </source>
</evidence>
<dbReference type="EMBL" id="CP001366">
    <property type="protein sequence ID" value="ACM58360.1"/>
    <property type="molecule type" value="Genomic_DNA"/>
</dbReference>
<sequence length="776" mass="87558">MLHYHSTARFYSFQTATVCMDELTANISFDRFADMPEFYGSGAAEYRLAMVKERSDFLDLFAGARHVDAVTYAETPDLMVKMLTEYDIGSLDVLIGNAEDYADQVNEVSTARSLVRLRQDDRLTIRLKNRKTVHSKIYRIVMPDDTVKLVQGSANLSRNSWEYHTNQISVITTDVGTELDEEFERFIDEYRDGYSDQTLLEGLVEALEDADSPEERENRIEYWVGAGDLDVSDTAALNQDAVEDLKDVADQVTAVVDDPEGADETVAFVEEPENADRNVIEPDEPADEENSTDAANDDESPDVGLVESDHETGLTDGLDRPRVRAPDEKIRMGTSKVDKDTADEFGAGLRDRGATVEDHSITAPLSAYNNQVKESTAIPTMSVLPEAEQVVIGEDDEMILVATNEPTPEVLDHCLETIEDYIETVQNHGHTQSEIAVMAQMYEAFLYGFWAPFANQYAEALSSPSRTLDNVLQHLYIEGKSDAGKDKLTEYILRLVSDNTVISGVDADDVGVKEVRGVREWDTCFPYAIIDAEKEKIQRWSPIRNYWGDWTPTSVDQPCLIFTTNDALPKSEFRNRMKILSMDVSFPSNPEDPGFREAQKDLSEVLERQNPIFSYVARRMLTEQPWTDGNGTIEDVRRIVREFYDEADRKQPEYFPADEPAEKTYDTGRLKWQRDIQGGRVTFESEPNAITADFDRDEYEVYDYEKRLPKRFMSEKSSTSVYIGAPEEFAEWIGYSVNELLNGAAETGTDTVQSASTENVSDTDNSGGFFSRLFGD</sequence>
<accession>B9LVX0</accession>
<organism evidence="2 3">
    <name type="scientific">Halorubrum lacusprofundi (strain ATCC 49239 / DSM 5036 / JCM 8891 / ACAM 34)</name>
    <dbReference type="NCBI Taxonomy" id="416348"/>
    <lineage>
        <taxon>Archaea</taxon>
        <taxon>Methanobacteriati</taxon>
        <taxon>Methanobacteriota</taxon>
        <taxon>Stenosarchaea group</taxon>
        <taxon>Halobacteria</taxon>
        <taxon>Halobacteriales</taxon>
        <taxon>Haloferacaceae</taxon>
        <taxon>Halorubrum</taxon>
    </lineage>
</organism>
<dbReference type="Gene3D" id="3.30.870.10">
    <property type="entry name" value="Endonuclease Chain A"/>
    <property type="match status" value="1"/>
</dbReference>
<feature type="compositionally biased region" description="Basic and acidic residues" evidence="1">
    <location>
        <begin position="307"/>
        <end position="321"/>
    </location>
</feature>
<gene>
    <name evidence="2" type="ordered locus">Hlac_2791</name>
</gene>
<dbReference type="eggNOG" id="arCOG08888">
    <property type="taxonomic scope" value="Archaea"/>
</dbReference>
<dbReference type="KEGG" id="hla:Hlac_2791"/>
<proteinExistence type="predicted"/>
<feature type="compositionally biased region" description="Acidic residues" evidence="1">
    <location>
        <begin position="281"/>
        <end position="301"/>
    </location>
</feature>
<dbReference type="AlphaFoldDB" id="B9LVX0"/>
<reference evidence="2 3" key="1">
    <citation type="journal article" date="2016" name="Stand. Genomic Sci.">
        <title>Complete genome sequence of the Antarctic Halorubrum lacusprofundi type strain ACAM 34.</title>
        <authorList>
            <person name="Anderson I.J."/>
            <person name="DasSarma P."/>
            <person name="Lucas S."/>
            <person name="Copeland A."/>
            <person name="Lapidus A."/>
            <person name="Del Rio T.G."/>
            <person name="Tice H."/>
            <person name="Dalin E."/>
            <person name="Bruce D.C."/>
            <person name="Goodwin L."/>
            <person name="Pitluck S."/>
            <person name="Sims D."/>
            <person name="Brettin T.S."/>
            <person name="Detter J.C."/>
            <person name="Han C.S."/>
            <person name="Larimer F."/>
            <person name="Hauser L."/>
            <person name="Land M."/>
            <person name="Ivanova N."/>
            <person name="Richardson P."/>
            <person name="Cavicchioli R."/>
            <person name="DasSarma S."/>
            <person name="Woese C.R."/>
            <person name="Kyrpides N.C."/>
        </authorList>
    </citation>
    <scope>NUCLEOTIDE SEQUENCE [LARGE SCALE GENOMIC DNA]</scope>
    <source>
        <strain evidence="3">ATCC 49239 / DSM 5036 / JCM 8891 / ACAM 34</strain>
    </source>
</reference>
<dbReference type="SUPFAM" id="SSF56024">
    <property type="entry name" value="Phospholipase D/nuclease"/>
    <property type="match status" value="1"/>
</dbReference>
<dbReference type="HOGENOM" id="CLU_368282_0_0_2"/>
<evidence type="ECO:0000313" key="2">
    <source>
        <dbReference type="EMBL" id="ACM58360.1"/>
    </source>
</evidence>
<evidence type="ECO:0000256" key="1">
    <source>
        <dbReference type="SAM" id="MobiDB-lite"/>
    </source>
</evidence>
<feature type="region of interest" description="Disordered" evidence="1">
    <location>
        <begin position="267"/>
        <end position="321"/>
    </location>
</feature>
<protein>
    <recommendedName>
        <fullName evidence="4">PLD phosphodiesterase domain-containing protein</fullName>
    </recommendedName>
</protein>
<keyword evidence="3" id="KW-1185">Reference proteome</keyword>